<dbReference type="PROSITE" id="PS52004">
    <property type="entry name" value="KS3_2"/>
    <property type="match status" value="1"/>
</dbReference>
<feature type="domain" description="Ketosynthase family 3 (KS3)" evidence="8">
    <location>
        <begin position="3"/>
        <end position="410"/>
    </location>
</feature>
<dbReference type="InterPro" id="IPR017568">
    <property type="entry name" value="3-oxoacyl-ACP_synth-2"/>
</dbReference>
<sequence length="411" mass="42890">MSQRRVVVTGLGATTPLGGDVASTWAALLAGKSGVRLLTEDWRELLPVHFAARVATEPADQMERVEMRRLDRSEQFALVASREAWKDAGAPDVDKERLGVVIASGIGGVITLLDQFDNLKEKGARGVSPHTVPMLMPNGPAANVGLELQARAGVHTPVSACASGAEAVGYALEMIRTNRADIIVSGGVEAAIHQLPMAGFAAMKALSTRNDAPERASRPYDADRDGFVLGEGGGILVLEEYEHAKARGAKIYCELVGQGLSSDGYHIAAPDPDGSGVQRAIKFALANANLSTKDIVHLNAHATSTPAGDVAEANALRLALGKDADHVAVSATKSMTGHLLGGAGAIESVFIVKALQERLAPPTINIENLDSAVTIDVVRDTPRSLPAGQIAALNDSFGFGGHNVVLAFATL</sequence>
<dbReference type="Pfam" id="PF00109">
    <property type="entry name" value="ketoacyl-synt"/>
    <property type="match status" value="1"/>
</dbReference>
<dbReference type="CDD" id="cd00834">
    <property type="entry name" value="KAS_I_II"/>
    <property type="match status" value="1"/>
</dbReference>
<accession>A0A6J6D029</accession>
<evidence type="ECO:0000259" key="8">
    <source>
        <dbReference type="PROSITE" id="PS52004"/>
    </source>
</evidence>
<protein>
    <submittedName>
        <fullName evidence="9">Unannotated protein</fullName>
    </submittedName>
</protein>
<dbReference type="NCBIfam" id="TIGR03150">
    <property type="entry name" value="fabF"/>
    <property type="match status" value="1"/>
</dbReference>
<name>A0A6J6D029_9ZZZZ</name>
<evidence type="ECO:0000256" key="3">
    <source>
        <dbReference type="ARBA" id="ARBA00022679"/>
    </source>
</evidence>
<evidence type="ECO:0000256" key="2">
    <source>
        <dbReference type="ARBA" id="ARBA00022516"/>
    </source>
</evidence>
<dbReference type="AlphaFoldDB" id="A0A6J6D029"/>
<dbReference type="Pfam" id="PF02801">
    <property type="entry name" value="Ketoacyl-synt_C"/>
    <property type="match status" value="1"/>
</dbReference>
<reference evidence="9" key="1">
    <citation type="submission" date="2020-05" db="EMBL/GenBank/DDBJ databases">
        <authorList>
            <person name="Chiriac C."/>
            <person name="Salcher M."/>
            <person name="Ghai R."/>
            <person name="Kavagutti S V."/>
        </authorList>
    </citation>
    <scope>NUCLEOTIDE SEQUENCE</scope>
</reference>
<evidence type="ECO:0000256" key="4">
    <source>
        <dbReference type="ARBA" id="ARBA00022832"/>
    </source>
</evidence>
<gene>
    <name evidence="9" type="ORF">UFOPK1541_00639</name>
    <name evidence="10" type="ORF">UFOPK3861_00579</name>
</gene>
<dbReference type="InterPro" id="IPR020841">
    <property type="entry name" value="PKS_Beta-ketoAc_synthase_dom"/>
</dbReference>
<dbReference type="InterPro" id="IPR014030">
    <property type="entry name" value="Ketoacyl_synth_N"/>
</dbReference>
<evidence type="ECO:0000256" key="5">
    <source>
        <dbReference type="ARBA" id="ARBA00023098"/>
    </source>
</evidence>
<dbReference type="SMART" id="SM00825">
    <property type="entry name" value="PKS_KS"/>
    <property type="match status" value="1"/>
</dbReference>
<keyword evidence="6" id="KW-0275">Fatty acid biosynthesis</keyword>
<proteinExistence type="inferred from homology"/>
<evidence type="ECO:0000256" key="7">
    <source>
        <dbReference type="ARBA" id="ARBA00023315"/>
    </source>
</evidence>
<dbReference type="InterPro" id="IPR014031">
    <property type="entry name" value="Ketoacyl_synth_C"/>
</dbReference>
<keyword evidence="3" id="KW-0808">Transferase</keyword>
<dbReference type="NCBIfam" id="NF005589">
    <property type="entry name" value="PRK07314.1"/>
    <property type="match status" value="1"/>
</dbReference>
<organism evidence="9">
    <name type="scientific">freshwater metagenome</name>
    <dbReference type="NCBI Taxonomy" id="449393"/>
    <lineage>
        <taxon>unclassified sequences</taxon>
        <taxon>metagenomes</taxon>
        <taxon>ecological metagenomes</taxon>
    </lineage>
</organism>
<keyword evidence="2" id="KW-0444">Lipid biosynthesis</keyword>
<evidence type="ECO:0000313" key="9">
    <source>
        <dbReference type="EMBL" id="CAB4557250.1"/>
    </source>
</evidence>
<keyword evidence="4" id="KW-0276">Fatty acid metabolism</keyword>
<keyword evidence="5" id="KW-0443">Lipid metabolism</keyword>
<evidence type="ECO:0000256" key="6">
    <source>
        <dbReference type="ARBA" id="ARBA00023160"/>
    </source>
</evidence>
<dbReference type="GO" id="GO:0006633">
    <property type="term" value="P:fatty acid biosynthetic process"/>
    <property type="evidence" value="ECO:0007669"/>
    <property type="project" value="UniProtKB-KW"/>
</dbReference>
<evidence type="ECO:0000256" key="1">
    <source>
        <dbReference type="ARBA" id="ARBA00008467"/>
    </source>
</evidence>
<comment type="similarity">
    <text evidence="1">Belongs to the thiolase-like superfamily. Beta-ketoacyl-ACP synthases family.</text>
</comment>
<dbReference type="SUPFAM" id="SSF53901">
    <property type="entry name" value="Thiolase-like"/>
    <property type="match status" value="2"/>
</dbReference>
<dbReference type="InterPro" id="IPR000794">
    <property type="entry name" value="Beta-ketoacyl_synthase"/>
</dbReference>
<keyword evidence="7" id="KW-0012">Acyltransferase</keyword>
<dbReference type="PANTHER" id="PTHR11712:SF336">
    <property type="entry name" value="3-OXOACYL-[ACYL-CARRIER-PROTEIN] SYNTHASE, MITOCHONDRIAL"/>
    <property type="match status" value="1"/>
</dbReference>
<dbReference type="EMBL" id="CAFBNQ010000048">
    <property type="protein sequence ID" value="CAB4957655.1"/>
    <property type="molecule type" value="Genomic_DNA"/>
</dbReference>
<dbReference type="Gene3D" id="3.40.47.10">
    <property type="match status" value="1"/>
</dbReference>
<dbReference type="FunFam" id="3.40.47.10:FF:000018">
    <property type="entry name" value="3-oxoacyl-[acyl-carrier-protein] synthase 2"/>
    <property type="match status" value="1"/>
</dbReference>
<evidence type="ECO:0000313" key="10">
    <source>
        <dbReference type="EMBL" id="CAB4957655.1"/>
    </source>
</evidence>
<dbReference type="GO" id="GO:0004315">
    <property type="term" value="F:3-oxoacyl-[acyl-carrier-protein] synthase activity"/>
    <property type="evidence" value="ECO:0007669"/>
    <property type="project" value="TreeGrafter"/>
</dbReference>
<dbReference type="InterPro" id="IPR016039">
    <property type="entry name" value="Thiolase-like"/>
</dbReference>
<dbReference type="PANTHER" id="PTHR11712">
    <property type="entry name" value="POLYKETIDE SYNTHASE-RELATED"/>
    <property type="match status" value="1"/>
</dbReference>
<dbReference type="PIRSF" id="PIRSF000447">
    <property type="entry name" value="KAS_II"/>
    <property type="match status" value="1"/>
</dbReference>
<dbReference type="GO" id="GO:0005829">
    <property type="term" value="C:cytosol"/>
    <property type="evidence" value="ECO:0007669"/>
    <property type="project" value="TreeGrafter"/>
</dbReference>
<dbReference type="EMBL" id="CAEZTA010000082">
    <property type="protein sequence ID" value="CAB4557250.1"/>
    <property type="molecule type" value="Genomic_DNA"/>
</dbReference>